<protein>
    <recommendedName>
        <fullName evidence="2">non-specific serine/threonine protein kinase</fullName>
        <ecNumber evidence="2">2.7.11.1</ecNumber>
    </recommendedName>
</protein>
<dbReference type="EC" id="2.7.11.1" evidence="2"/>
<dbReference type="InterPro" id="IPR000719">
    <property type="entry name" value="Prot_kinase_dom"/>
</dbReference>
<dbReference type="PANTHER" id="PTHR22984">
    <property type="entry name" value="SERINE/THREONINE-PROTEIN KINASE PIM"/>
    <property type="match status" value="1"/>
</dbReference>
<dbReference type="Proteomes" id="UP000247233">
    <property type="component" value="Unassembled WGS sequence"/>
</dbReference>
<evidence type="ECO:0000313" key="12">
    <source>
        <dbReference type="EMBL" id="PWY63878.1"/>
    </source>
</evidence>
<comment type="caution">
    <text evidence="12">The sequence shown here is derived from an EMBL/GenBank/DDBJ whole genome shotgun (WGS) entry which is preliminary data.</text>
</comment>
<dbReference type="VEuPathDB" id="FungiDB:BO70DRAFT_216539"/>
<evidence type="ECO:0000259" key="11">
    <source>
        <dbReference type="PROSITE" id="PS50011"/>
    </source>
</evidence>
<organism evidence="12 13">
    <name type="scientific">Aspergillus heteromorphus CBS 117.55</name>
    <dbReference type="NCBI Taxonomy" id="1448321"/>
    <lineage>
        <taxon>Eukaryota</taxon>
        <taxon>Fungi</taxon>
        <taxon>Dikarya</taxon>
        <taxon>Ascomycota</taxon>
        <taxon>Pezizomycotina</taxon>
        <taxon>Eurotiomycetes</taxon>
        <taxon>Eurotiomycetidae</taxon>
        <taxon>Eurotiales</taxon>
        <taxon>Aspergillaceae</taxon>
        <taxon>Aspergillus</taxon>
        <taxon>Aspergillus subgen. Circumdati</taxon>
    </lineage>
</organism>
<keyword evidence="6 12" id="KW-0418">Kinase</keyword>
<dbReference type="GO" id="GO:0004674">
    <property type="term" value="F:protein serine/threonine kinase activity"/>
    <property type="evidence" value="ECO:0007669"/>
    <property type="project" value="UniProtKB-KW"/>
</dbReference>
<keyword evidence="5 10" id="KW-0547">Nucleotide-binding</keyword>
<dbReference type="InterPro" id="IPR017441">
    <property type="entry name" value="Protein_kinase_ATP_BS"/>
</dbReference>
<feature type="domain" description="Protein kinase" evidence="11">
    <location>
        <begin position="173"/>
        <end position="523"/>
    </location>
</feature>
<evidence type="ECO:0000256" key="7">
    <source>
        <dbReference type="ARBA" id="ARBA00022840"/>
    </source>
</evidence>
<keyword evidence="13" id="KW-1185">Reference proteome</keyword>
<evidence type="ECO:0000256" key="8">
    <source>
        <dbReference type="ARBA" id="ARBA00047899"/>
    </source>
</evidence>
<comment type="catalytic activity">
    <reaction evidence="9">
        <text>L-seryl-[protein] + ATP = O-phospho-L-seryl-[protein] + ADP + H(+)</text>
        <dbReference type="Rhea" id="RHEA:17989"/>
        <dbReference type="Rhea" id="RHEA-COMP:9863"/>
        <dbReference type="Rhea" id="RHEA-COMP:11604"/>
        <dbReference type="ChEBI" id="CHEBI:15378"/>
        <dbReference type="ChEBI" id="CHEBI:29999"/>
        <dbReference type="ChEBI" id="CHEBI:30616"/>
        <dbReference type="ChEBI" id="CHEBI:83421"/>
        <dbReference type="ChEBI" id="CHEBI:456216"/>
        <dbReference type="EC" id="2.7.11.1"/>
    </reaction>
</comment>
<evidence type="ECO:0000256" key="10">
    <source>
        <dbReference type="PROSITE-ProRule" id="PRU10141"/>
    </source>
</evidence>
<reference evidence="12 13" key="1">
    <citation type="submission" date="2016-12" db="EMBL/GenBank/DDBJ databases">
        <title>The genomes of Aspergillus section Nigri reveals drivers in fungal speciation.</title>
        <authorList>
            <consortium name="DOE Joint Genome Institute"/>
            <person name="Vesth T.C."/>
            <person name="Nybo J."/>
            <person name="Theobald S."/>
            <person name="Brandl J."/>
            <person name="Frisvad J.C."/>
            <person name="Nielsen K.F."/>
            <person name="Lyhne E.K."/>
            <person name="Kogle M.E."/>
            <person name="Kuo A."/>
            <person name="Riley R."/>
            <person name="Clum A."/>
            <person name="Nolan M."/>
            <person name="Lipzen A."/>
            <person name="Salamov A."/>
            <person name="Henrissat B."/>
            <person name="Wiebenga A."/>
            <person name="De Vries R.P."/>
            <person name="Grigoriev I.V."/>
            <person name="Mortensen U.H."/>
            <person name="Andersen M.R."/>
            <person name="Baker S.E."/>
        </authorList>
    </citation>
    <scope>NUCLEOTIDE SEQUENCE [LARGE SCALE GENOMIC DNA]</scope>
    <source>
        <strain evidence="12 13">CBS 117.55</strain>
    </source>
</reference>
<dbReference type="SMART" id="SM00220">
    <property type="entry name" value="S_TKc"/>
    <property type="match status" value="1"/>
</dbReference>
<dbReference type="SUPFAM" id="SSF56112">
    <property type="entry name" value="Protein kinase-like (PK-like)"/>
    <property type="match status" value="1"/>
</dbReference>
<dbReference type="Pfam" id="PF00069">
    <property type="entry name" value="Pkinase"/>
    <property type="match status" value="1"/>
</dbReference>
<feature type="binding site" evidence="10">
    <location>
        <position position="200"/>
    </location>
    <ligand>
        <name>ATP</name>
        <dbReference type="ChEBI" id="CHEBI:30616"/>
    </ligand>
</feature>
<dbReference type="GO" id="GO:0043657">
    <property type="term" value="C:host cell"/>
    <property type="evidence" value="ECO:0007669"/>
    <property type="project" value="UniProtKB-SubCell"/>
</dbReference>
<dbReference type="PROSITE" id="PS50011">
    <property type="entry name" value="PROTEIN_KINASE_DOM"/>
    <property type="match status" value="1"/>
</dbReference>
<evidence type="ECO:0000256" key="1">
    <source>
        <dbReference type="ARBA" id="ARBA00004340"/>
    </source>
</evidence>
<proteinExistence type="predicted"/>
<evidence type="ECO:0000256" key="4">
    <source>
        <dbReference type="ARBA" id="ARBA00022679"/>
    </source>
</evidence>
<dbReference type="AlphaFoldDB" id="A0A317URZ3"/>
<dbReference type="GeneID" id="37060929"/>
<comment type="catalytic activity">
    <reaction evidence="8">
        <text>L-threonyl-[protein] + ATP = O-phospho-L-threonyl-[protein] + ADP + H(+)</text>
        <dbReference type="Rhea" id="RHEA:46608"/>
        <dbReference type="Rhea" id="RHEA-COMP:11060"/>
        <dbReference type="Rhea" id="RHEA-COMP:11605"/>
        <dbReference type="ChEBI" id="CHEBI:15378"/>
        <dbReference type="ChEBI" id="CHEBI:30013"/>
        <dbReference type="ChEBI" id="CHEBI:30616"/>
        <dbReference type="ChEBI" id="CHEBI:61977"/>
        <dbReference type="ChEBI" id="CHEBI:456216"/>
        <dbReference type="EC" id="2.7.11.1"/>
    </reaction>
</comment>
<dbReference type="InterPro" id="IPR011009">
    <property type="entry name" value="Kinase-like_dom_sf"/>
</dbReference>
<dbReference type="OrthoDB" id="8596411at2759"/>
<comment type="subcellular location">
    <subcellularLocation>
        <location evidence="1">Host cell</location>
    </subcellularLocation>
</comment>
<dbReference type="InterPro" id="IPR051138">
    <property type="entry name" value="PIM_Ser/Thr_kinase"/>
</dbReference>
<dbReference type="GO" id="GO:0005737">
    <property type="term" value="C:cytoplasm"/>
    <property type="evidence" value="ECO:0007669"/>
    <property type="project" value="TreeGrafter"/>
</dbReference>
<gene>
    <name evidence="12" type="ORF">BO70DRAFT_216539</name>
</gene>
<dbReference type="PANTHER" id="PTHR22984:SF25">
    <property type="entry name" value="PROTEIN KINASE DOMAIN-CONTAINING PROTEIN"/>
    <property type="match status" value="1"/>
</dbReference>
<dbReference type="EMBL" id="MSFL01000074">
    <property type="protein sequence ID" value="PWY63878.1"/>
    <property type="molecule type" value="Genomic_DNA"/>
</dbReference>
<dbReference type="RefSeq" id="XP_025394136.1">
    <property type="nucleotide sequence ID" value="XM_025538692.1"/>
</dbReference>
<evidence type="ECO:0000313" key="13">
    <source>
        <dbReference type="Proteomes" id="UP000247233"/>
    </source>
</evidence>
<keyword evidence="7 10" id="KW-0067">ATP-binding</keyword>
<name>A0A317URZ3_9EURO</name>
<dbReference type="GO" id="GO:0005524">
    <property type="term" value="F:ATP binding"/>
    <property type="evidence" value="ECO:0007669"/>
    <property type="project" value="UniProtKB-UniRule"/>
</dbReference>
<evidence type="ECO:0000256" key="5">
    <source>
        <dbReference type="ARBA" id="ARBA00022741"/>
    </source>
</evidence>
<evidence type="ECO:0000256" key="3">
    <source>
        <dbReference type="ARBA" id="ARBA00022527"/>
    </source>
</evidence>
<keyword evidence="4" id="KW-0808">Transferase</keyword>
<accession>A0A317URZ3</accession>
<keyword evidence="3" id="KW-0723">Serine/threonine-protein kinase</keyword>
<evidence type="ECO:0000256" key="6">
    <source>
        <dbReference type="ARBA" id="ARBA00022777"/>
    </source>
</evidence>
<sequence length="540" mass="62829">MANAAPYQYPNPAPDGIPRDYPDTVETWGTDFSNTIDAILKIEKDALKQACQYTSPEAKAAIHIHCGHISWWQSELATVIYDLMRPGSDLASEYTDLHDIFFRRWNASIRSTAEGAFVSRCQHLSNIHHNRYDSYENQLCSFNHPSCVTGYGEIRQAIATYANGICPTVHNRFELKGLIGWGTYGIVFLAYENQKPYAIKVQPYFTINSDVIWQSPRQPYPPSVAPLYTAMAGFTQENYVPLEAYVLILLRSSKRFPKFKLVYTHDMFTSMVMEACGLVNPNDYGEAEHKFLKRNRRKYPSYKGSDLIAKKRTSLGEKQANKLSTQLLEAMAFLLDMHICHVDLSHQNYAVDEKLNTKLLDMGLIQFGHEEPDFWKEQTVHIAHYEKFMTPELAVELFKDEWVDKDYNATRTLFVPLGHDDRNLNVWQLASLTYELLHGYSPWDDKQWSADIQDLYHYRNGRDAGQKRRRYKKIRARRRRIINESLPVHEDLTQDCSDALQMMLQKDVDQRPNLAELESVPWFGQWSYRDKRAFDRNQLF</sequence>
<dbReference type="PROSITE" id="PS00107">
    <property type="entry name" value="PROTEIN_KINASE_ATP"/>
    <property type="match status" value="1"/>
</dbReference>
<dbReference type="Gene3D" id="1.10.510.10">
    <property type="entry name" value="Transferase(Phosphotransferase) domain 1"/>
    <property type="match status" value="1"/>
</dbReference>
<evidence type="ECO:0000256" key="9">
    <source>
        <dbReference type="ARBA" id="ARBA00048679"/>
    </source>
</evidence>
<evidence type="ECO:0000256" key="2">
    <source>
        <dbReference type="ARBA" id="ARBA00012513"/>
    </source>
</evidence>
<dbReference type="STRING" id="1448321.A0A317URZ3"/>